<organism evidence="7">
    <name type="scientific">candidate division WOR-3 bacterium</name>
    <dbReference type="NCBI Taxonomy" id="2052148"/>
    <lineage>
        <taxon>Bacteria</taxon>
        <taxon>Bacteria division WOR-3</taxon>
    </lineage>
</organism>
<sequence>MSKSIVYFIPYNNKEKNLNYLKEKIEKVFSLTKFLEKLNYGRKLAIKVHFGEEGNNNHLRPEYVRIIAELVAQKTIQPYLVETATLYRGKRNNKKEHVQLAWEHGFTLDNTLCQIEILDGNAGERYYEVIINSQYTKKAKIAQKLRRYLYLINLAHFKGHLATGFGGVLKNLGMGLAAKGGKLDMHSSSHPFVNENKCIGCGICVDYCKEGAIKIHNEVAKIGPLCVGCAGCLAICPNHAIEFRWDQSTDILAKKVLEYAKATLINRYALHFNFLINITPNCDCYPKTEEKIMEDVGILISFDPLACDQAGFDLTKKVITKLYAHLNYDEIFDFGEKIGLGKREYELCEI</sequence>
<accession>A0A7C4S0R7</accession>
<dbReference type="AlphaFoldDB" id="A0A7C4S0R7"/>
<dbReference type="EMBL" id="DTBX01000087">
    <property type="protein sequence ID" value="HGQ55314.1"/>
    <property type="molecule type" value="Genomic_DNA"/>
</dbReference>
<dbReference type="GO" id="GO:0051539">
    <property type="term" value="F:4 iron, 4 sulfur cluster binding"/>
    <property type="evidence" value="ECO:0007669"/>
    <property type="project" value="UniProtKB-KW"/>
</dbReference>
<dbReference type="PROSITE" id="PS00198">
    <property type="entry name" value="4FE4S_FER_1"/>
    <property type="match status" value="1"/>
</dbReference>
<gene>
    <name evidence="7" type="ORF">ENT60_00055</name>
    <name evidence="6" type="ORF">ENU28_02485</name>
</gene>
<protein>
    <submittedName>
        <fullName evidence="7">DUF362 domain-containing protein</fullName>
    </submittedName>
</protein>
<evidence type="ECO:0000256" key="4">
    <source>
        <dbReference type="ARBA" id="ARBA00023014"/>
    </source>
</evidence>
<evidence type="ECO:0000313" key="7">
    <source>
        <dbReference type="EMBL" id="HGU46940.1"/>
    </source>
</evidence>
<keyword evidence="3" id="KW-0408">Iron</keyword>
<dbReference type="PANTHER" id="PTHR24960:SF83">
    <property type="entry name" value="4FE-4S FERREDOXIN-TYPE DOMAIN-CONTAINING PROTEIN"/>
    <property type="match status" value="1"/>
</dbReference>
<proteinExistence type="predicted"/>
<evidence type="ECO:0000256" key="1">
    <source>
        <dbReference type="ARBA" id="ARBA00022485"/>
    </source>
</evidence>
<keyword evidence="2" id="KW-0479">Metal-binding</keyword>
<feature type="domain" description="4Fe-4S ferredoxin-type" evidence="5">
    <location>
        <begin position="189"/>
        <end position="218"/>
    </location>
</feature>
<evidence type="ECO:0000256" key="3">
    <source>
        <dbReference type="ARBA" id="ARBA00023004"/>
    </source>
</evidence>
<dbReference type="PANTHER" id="PTHR24960">
    <property type="entry name" value="PHOTOSYSTEM I IRON-SULFUR CENTER-RELATED"/>
    <property type="match status" value="1"/>
</dbReference>
<dbReference type="Gene3D" id="3.30.70.20">
    <property type="match status" value="1"/>
</dbReference>
<reference evidence="7" key="1">
    <citation type="journal article" date="2020" name="mSystems">
        <title>Genome- and Community-Level Interaction Insights into Carbon Utilization and Element Cycling Functions of Hydrothermarchaeota in Hydrothermal Sediment.</title>
        <authorList>
            <person name="Zhou Z."/>
            <person name="Liu Y."/>
            <person name="Xu W."/>
            <person name="Pan J."/>
            <person name="Luo Z.H."/>
            <person name="Li M."/>
        </authorList>
    </citation>
    <scope>NUCLEOTIDE SEQUENCE [LARGE SCALE GENOMIC DNA]</scope>
    <source>
        <strain evidence="7">SpSt-594</strain>
        <strain evidence="6">SpSt-655</strain>
    </source>
</reference>
<dbReference type="InterPro" id="IPR050157">
    <property type="entry name" value="PSI_iron-sulfur_center"/>
</dbReference>
<dbReference type="EMBL" id="DSZH01000003">
    <property type="protein sequence ID" value="HGU46940.1"/>
    <property type="molecule type" value="Genomic_DNA"/>
</dbReference>
<dbReference type="InterPro" id="IPR017900">
    <property type="entry name" value="4Fe4S_Fe_S_CS"/>
</dbReference>
<dbReference type="InterPro" id="IPR007160">
    <property type="entry name" value="DUF362"/>
</dbReference>
<dbReference type="GO" id="GO:0046872">
    <property type="term" value="F:metal ion binding"/>
    <property type="evidence" value="ECO:0007669"/>
    <property type="project" value="UniProtKB-KW"/>
</dbReference>
<keyword evidence="1" id="KW-0004">4Fe-4S</keyword>
<keyword evidence="4" id="KW-0411">Iron-sulfur</keyword>
<dbReference type="Pfam" id="PF04015">
    <property type="entry name" value="DUF362"/>
    <property type="match status" value="1"/>
</dbReference>
<evidence type="ECO:0000256" key="2">
    <source>
        <dbReference type="ARBA" id="ARBA00022723"/>
    </source>
</evidence>
<feature type="domain" description="4Fe-4S ferredoxin-type" evidence="5">
    <location>
        <begin position="226"/>
        <end position="246"/>
    </location>
</feature>
<name>A0A7C4S0R7_UNCW3</name>
<comment type="caution">
    <text evidence="7">The sequence shown here is derived from an EMBL/GenBank/DDBJ whole genome shotgun (WGS) entry which is preliminary data.</text>
</comment>
<dbReference type="PROSITE" id="PS51379">
    <property type="entry name" value="4FE4S_FER_2"/>
    <property type="match status" value="2"/>
</dbReference>
<dbReference type="SUPFAM" id="SSF54862">
    <property type="entry name" value="4Fe-4S ferredoxins"/>
    <property type="match status" value="1"/>
</dbReference>
<evidence type="ECO:0000259" key="5">
    <source>
        <dbReference type="PROSITE" id="PS51379"/>
    </source>
</evidence>
<dbReference type="InterPro" id="IPR017896">
    <property type="entry name" value="4Fe4S_Fe-S-bd"/>
</dbReference>
<evidence type="ECO:0000313" key="6">
    <source>
        <dbReference type="EMBL" id="HGQ55314.1"/>
    </source>
</evidence>